<dbReference type="InterPro" id="IPR039426">
    <property type="entry name" value="TonB-dep_rcpt-like"/>
</dbReference>
<comment type="subcellular location">
    <subcellularLocation>
        <location evidence="1 7">Cell outer membrane</location>
        <topology evidence="1 7">Multi-pass membrane protein</topology>
    </subcellularLocation>
</comment>
<dbReference type="InterPro" id="IPR023996">
    <property type="entry name" value="TonB-dep_OMP_SusC/RagA"/>
</dbReference>
<evidence type="ECO:0000256" key="2">
    <source>
        <dbReference type="ARBA" id="ARBA00022448"/>
    </source>
</evidence>
<dbReference type="Gene3D" id="2.60.40.1120">
    <property type="entry name" value="Carboxypeptidase-like, regulatory domain"/>
    <property type="match status" value="1"/>
</dbReference>
<dbReference type="Pfam" id="PF13715">
    <property type="entry name" value="CarbopepD_reg_2"/>
    <property type="match status" value="1"/>
</dbReference>
<keyword evidence="3 7" id="KW-1134">Transmembrane beta strand</keyword>
<dbReference type="Pfam" id="PF07715">
    <property type="entry name" value="Plug"/>
    <property type="match status" value="1"/>
</dbReference>
<keyword evidence="11" id="KW-1185">Reference proteome</keyword>
<accession>A0ABT8F7M4</accession>
<dbReference type="NCBIfam" id="TIGR04056">
    <property type="entry name" value="OMP_RagA_SusC"/>
    <property type="match status" value="1"/>
</dbReference>
<gene>
    <name evidence="10" type="ORF">QWY31_10510</name>
</gene>
<comment type="caution">
    <text evidence="10">The sequence shown here is derived from an EMBL/GenBank/DDBJ whole genome shotgun (WGS) entry which is preliminary data.</text>
</comment>
<proteinExistence type="inferred from homology"/>
<keyword evidence="5 7" id="KW-0472">Membrane</keyword>
<evidence type="ECO:0000256" key="5">
    <source>
        <dbReference type="ARBA" id="ARBA00023136"/>
    </source>
</evidence>
<reference evidence="10" key="1">
    <citation type="submission" date="2023-06" db="EMBL/GenBank/DDBJ databases">
        <title>Cytophagales bacterium Strain LB-30, isolated from soil.</title>
        <authorList>
            <person name="Liu B."/>
        </authorList>
    </citation>
    <scope>NUCLEOTIDE SEQUENCE</scope>
    <source>
        <strain evidence="10">LB-30</strain>
    </source>
</reference>
<keyword evidence="2 7" id="KW-0813">Transport</keyword>
<dbReference type="PROSITE" id="PS52016">
    <property type="entry name" value="TONB_DEPENDENT_REC_3"/>
    <property type="match status" value="1"/>
</dbReference>
<dbReference type="InterPro" id="IPR037066">
    <property type="entry name" value="Plug_dom_sf"/>
</dbReference>
<evidence type="ECO:0000259" key="9">
    <source>
        <dbReference type="Pfam" id="PF07715"/>
    </source>
</evidence>
<dbReference type="Gene3D" id="2.170.130.10">
    <property type="entry name" value="TonB-dependent receptor, plug domain"/>
    <property type="match status" value="1"/>
</dbReference>
<evidence type="ECO:0000313" key="11">
    <source>
        <dbReference type="Proteomes" id="UP001168552"/>
    </source>
</evidence>
<dbReference type="Proteomes" id="UP001168552">
    <property type="component" value="Unassembled WGS sequence"/>
</dbReference>
<sequence>MKRILLLCFMGVFALFSVANAQERTVSGKVTSGADGSAIPGVNVMIKGTSTGTTTDIDGNFKLSVQDGAVLQFSSIGMKKKDVPVGSRSVMDITLEEDIAELSEVVVTAYGVERAANEITYQTEKVGAEEIMQGQQQIAAVGLAGKVAGLQINVQNNGVNPQAQILLRGFRSISANNEAMIVIDGAVATIGAFNNLNPNDIQSIDILKGANAGALYGSRAANGAVIVTTKQGKIGQRFIAGVNSSLTFEEVSFLPDFQTEHGIGWDGHYDPIENTNWGPRFDGQMRRVGPDFPDGYPVADQYIPYAPIKDNLRDFFNTGSTLQNNVYLSGGDETSTFFLSVGNTNTKGIVPDDEYSRRTVRVNASKKIGKVKLDLSSQYFEDESSVVGGSIGDQDRPLYWFILNTPANIPLSEYKDWQNPIGYGYADNYYNAYYQNPYWAIGTNRNNDWTNRLIANVNASYKITDKINFAVRTGINRRTGWGKNWRDAQTYNPDLQPSHADVSSFLTDSEFQDVEFNSNAILSLGTYEFGGDFSINGFLGAAVISSQYRASSITAVNLSIPGFYDISNGTGQLTAAVDQSQKRVYGFFGDVTVGFRKWAYLNLAGRQDYTSTLPLDNNSYFYPSTSLSVILSDAFPVITENPVLSFAKITVSNSTVYNDLGIYDLNERLTQPRFFPLGNTNGFEQSLVTVDPNIQKERLNTWELGLNTGLFNERFKLDVSVFNTITTDLITETTPSFASGSSTFLTNIGKLSSKGLEASFGGNVLKIGDFRWDLNANFTTYETVVKEIKDDLKEVALDDFGGYGTYAIVGMAFPQIKAQSYVRDPQGRVVINPANGNPEIGEVLPQGKTTPDYIIGLTSGFSFKGLSLSATMDYRTGHIYYSQGHDQMEFTGRSMESVSSDRKDFVFPNSSIRQSDGTFVANTNIPISGGRMGFWQNTFNEIKENYVRDATAFKIRELALNYSLPTSVLESTRVLSKVTVGIVARNLWVSLANQTNFSDPEFRNTGGANNDNGVGIGGYLQSPPTRSLGFNLNIEF</sequence>
<dbReference type="SUPFAM" id="SSF49464">
    <property type="entry name" value="Carboxypeptidase regulatory domain-like"/>
    <property type="match status" value="1"/>
</dbReference>
<protein>
    <submittedName>
        <fullName evidence="10">SusC/RagA family TonB-linked outer membrane protein</fullName>
    </submittedName>
</protein>
<comment type="similarity">
    <text evidence="7">Belongs to the TonB-dependent receptor family.</text>
</comment>
<feature type="domain" description="TonB-dependent receptor plug" evidence="9">
    <location>
        <begin position="117"/>
        <end position="224"/>
    </location>
</feature>
<evidence type="ECO:0000256" key="8">
    <source>
        <dbReference type="SAM" id="SignalP"/>
    </source>
</evidence>
<evidence type="ECO:0000256" key="1">
    <source>
        <dbReference type="ARBA" id="ARBA00004571"/>
    </source>
</evidence>
<organism evidence="10 11">
    <name type="scientific">Shiella aurantiaca</name>
    <dbReference type="NCBI Taxonomy" id="3058365"/>
    <lineage>
        <taxon>Bacteria</taxon>
        <taxon>Pseudomonadati</taxon>
        <taxon>Bacteroidota</taxon>
        <taxon>Cytophagia</taxon>
        <taxon>Cytophagales</taxon>
        <taxon>Shiellaceae</taxon>
        <taxon>Shiella</taxon>
    </lineage>
</organism>
<evidence type="ECO:0000256" key="7">
    <source>
        <dbReference type="PROSITE-ProRule" id="PRU01360"/>
    </source>
</evidence>
<evidence type="ECO:0000313" key="10">
    <source>
        <dbReference type="EMBL" id="MDN4165936.1"/>
    </source>
</evidence>
<dbReference type="SUPFAM" id="SSF56935">
    <property type="entry name" value="Porins"/>
    <property type="match status" value="1"/>
</dbReference>
<keyword evidence="4 7" id="KW-0812">Transmembrane</keyword>
<evidence type="ECO:0000256" key="6">
    <source>
        <dbReference type="ARBA" id="ARBA00023237"/>
    </source>
</evidence>
<evidence type="ECO:0000256" key="4">
    <source>
        <dbReference type="ARBA" id="ARBA00022692"/>
    </source>
</evidence>
<keyword evidence="6 7" id="KW-0998">Cell outer membrane</keyword>
<dbReference type="InterPro" id="IPR012910">
    <property type="entry name" value="Plug_dom"/>
</dbReference>
<dbReference type="RefSeq" id="WP_320004472.1">
    <property type="nucleotide sequence ID" value="NZ_JAUHJS010000005.1"/>
</dbReference>
<dbReference type="InterPro" id="IPR036942">
    <property type="entry name" value="Beta-barrel_TonB_sf"/>
</dbReference>
<keyword evidence="8" id="KW-0732">Signal</keyword>
<dbReference type="EMBL" id="JAUHJS010000005">
    <property type="protein sequence ID" value="MDN4165936.1"/>
    <property type="molecule type" value="Genomic_DNA"/>
</dbReference>
<evidence type="ECO:0000256" key="3">
    <source>
        <dbReference type="ARBA" id="ARBA00022452"/>
    </source>
</evidence>
<feature type="signal peptide" evidence="8">
    <location>
        <begin position="1"/>
        <end position="21"/>
    </location>
</feature>
<name>A0ABT8F7M4_9BACT</name>
<dbReference type="InterPro" id="IPR008969">
    <property type="entry name" value="CarboxyPept-like_regulatory"/>
</dbReference>
<feature type="chain" id="PRO_5045487280" evidence="8">
    <location>
        <begin position="22"/>
        <end position="1036"/>
    </location>
</feature>
<dbReference type="NCBIfam" id="TIGR04057">
    <property type="entry name" value="SusC_RagA_signa"/>
    <property type="match status" value="1"/>
</dbReference>
<dbReference type="InterPro" id="IPR023997">
    <property type="entry name" value="TonB-dep_OMP_SusC/RagA_CS"/>
</dbReference>
<dbReference type="Gene3D" id="2.40.170.20">
    <property type="entry name" value="TonB-dependent receptor, beta-barrel domain"/>
    <property type="match status" value="1"/>
</dbReference>